<evidence type="ECO:0000313" key="2">
    <source>
        <dbReference type="Proteomes" id="UP000054282"/>
    </source>
</evidence>
<dbReference type="AlphaFoldDB" id="A0A0L7MAA4"/>
<proteinExistence type="predicted"/>
<evidence type="ECO:0000313" key="1">
    <source>
        <dbReference type="EMBL" id="KOB89738.1"/>
    </source>
</evidence>
<dbReference type="EMBL" id="GG703071">
    <property type="protein sequence ID" value="KOB89738.1"/>
    <property type="molecule type" value="Genomic_DNA"/>
</dbReference>
<sequence>MNLEVNSYFLEYIYKCIQYILDNVNIICNLRGTCICKGTIILSHTTICSILGQNQEEFYIYERYPVQKGNSKIINNTETIIIIITNQ</sequence>
<organism evidence="1 2">
    <name type="scientific">Plasmodium falciparum (isolate Dd2)</name>
    <dbReference type="NCBI Taxonomy" id="57267"/>
    <lineage>
        <taxon>Eukaryota</taxon>
        <taxon>Sar</taxon>
        <taxon>Alveolata</taxon>
        <taxon>Apicomplexa</taxon>
        <taxon>Aconoidasida</taxon>
        <taxon>Haemosporida</taxon>
        <taxon>Plasmodiidae</taxon>
        <taxon>Plasmodium</taxon>
        <taxon>Plasmodium (Laverania)</taxon>
    </lineage>
</organism>
<reference evidence="2" key="2">
    <citation type="submission" date="2006-09" db="EMBL/GenBank/DDBJ databases">
        <title>The genome sequence of Plasmodium falciparum Dd2.</title>
        <authorList>
            <consortium name="The Broad Institute Genome Sequencing Platform"/>
            <person name="Birren B."/>
            <person name="Lander E."/>
            <person name="Galagan J."/>
            <person name="Nusbaum C."/>
            <person name="Devon K."/>
            <person name="Henn M."/>
            <person name="Jaffe D."/>
            <person name="Butler J."/>
            <person name="Alvarez P."/>
            <person name="Gnerre S."/>
            <person name="Grabherr M."/>
            <person name="Kleber M."/>
            <person name="Mauceli E."/>
            <person name="Brockman W."/>
            <person name="MacCallum I.A."/>
            <person name="Rounsley S."/>
            <person name="Young S."/>
            <person name="LaButti K."/>
            <person name="Pushparaj V."/>
            <person name="DeCaprio D."/>
            <person name="Crawford M."/>
            <person name="Koehrsen M."/>
            <person name="Engels R."/>
            <person name="Montgomery P."/>
            <person name="Pearson M."/>
            <person name="Howarth C."/>
            <person name="Larson L."/>
            <person name="Luoma S."/>
            <person name="White J."/>
            <person name="Kodira C."/>
            <person name="Zeng Q."/>
            <person name="O'Leary S."/>
            <person name="Yandava C."/>
            <person name="Alvarado L."/>
            <person name="Wirth D."/>
            <person name="Volkman S."/>
            <person name="Hartl D."/>
        </authorList>
    </citation>
    <scope>NUCLEOTIDE SEQUENCE [LARGE SCALE GENOMIC DNA]</scope>
</reference>
<name>A0A0L7MAA4_PLAF4</name>
<dbReference type="Proteomes" id="UP000054282">
    <property type="component" value="Unassembled WGS sequence"/>
</dbReference>
<accession>A0A0L7MAA4</accession>
<dbReference type="KEGG" id="pfd:PFDG_05291"/>
<reference evidence="2" key="1">
    <citation type="submission" date="2006-09" db="EMBL/GenBank/DDBJ databases">
        <title>Annotation of Plasmodium falciparum Dd2.</title>
        <authorList>
            <consortium name="The Broad Institute Genome Sequencing Platform"/>
            <person name="Volkman S.K."/>
            <person name="Neafsey D.E."/>
            <person name="Dash A.P."/>
            <person name="Chitnis C.E."/>
            <person name="Hartl D.L."/>
            <person name="Young S.K."/>
            <person name="Zeng Q."/>
            <person name="Koehrsen M."/>
            <person name="Alvarado L."/>
            <person name="Berlin A."/>
            <person name="Borenstein D."/>
            <person name="Chapman S.B."/>
            <person name="Chen Z."/>
            <person name="Engels R."/>
            <person name="Freedman E."/>
            <person name="Gellesch M."/>
            <person name="Goldberg J."/>
            <person name="Griggs A."/>
            <person name="Gujja S."/>
            <person name="Heilman E.R."/>
            <person name="Heiman D.I."/>
            <person name="Howarth C."/>
            <person name="Jen D."/>
            <person name="Larson L."/>
            <person name="Mehta T."/>
            <person name="Neiman D."/>
            <person name="Park D."/>
            <person name="Pearson M."/>
            <person name="Roberts A."/>
            <person name="Saif S."/>
            <person name="Shea T."/>
            <person name="Shenoy N."/>
            <person name="Sisk P."/>
            <person name="Stolte C."/>
            <person name="Sykes S."/>
            <person name="Walk T."/>
            <person name="White J."/>
            <person name="Yandava C."/>
            <person name="Haas B."/>
            <person name="Henn M.R."/>
            <person name="Nusbaum C."/>
            <person name="Birren B."/>
        </authorList>
    </citation>
    <scope>NUCLEOTIDE SEQUENCE [LARGE SCALE GENOMIC DNA]</scope>
</reference>
<gene>
    <name evidence="1" type="ORF">PFDG_05291</name>
</gene>
<protein>
    <submittedName>
        <fullName evidence="1">Uncharacterized protein</fullName>
    </submittedName>
</protein>